<organism evidence="3 4">
    <name type="scientific">Azospirillum aestuarii</name>
    <dbReference type="NCBI Taxonomy" id="2802052"/>
    <lineage>
        <taxon>Bacteria</taxon>
        <taxon>Pseudomonadati</taxon>
        <taxon>Pseudomonadota</taxon>
        <taxon>Alphaproteobacteria</taxon>
        <taxon>Rhodospirillales</taxon>
        <taxon>Azospirillaceae</taxon>
        <taxon>Azospirillum</taxon>
    </lineage>
</organism>
<feature type="domain" description="ChsH2 C-terminal OB-fold" evidence="1">
    <location>
        <begin position="67"/>
        <end position="126"/>
    </location>
</feature>
<dbReference type="PANTHER" id="PTHR34075:SF5">
    <property type="entry name" value="BLR3430 PROTEIN"/>
    <property type="match status" value="1"/>
</dbReference>
<dbReference type="RefSeq" id="WP_145629672.1">
    <property type="nucleotide sequence ID" value="NZ_JAEPIV010000010.1"/>
</dbReference>
<feature type="domain" description="ChsH2 rubredoxin-like zinc ribbon" evidence="2">
    <location>
        <begin position="34"/>
        <end position="64"/>
    </location>
</feature>
<protein>
    <submittedName>
        <fullName evidence="3">Zn-ribbon domain-containing OB-fold protein</fullName>
    </submittedName>
</protein>
<evidence type="ECO:0000259" key="2">
    <source>
        <dbReference type="Pfam" id="PF12172"/>
    </source>
</evidence>
<evidence type="ECO:0000259" key="1">
    <source>
        <dbReference type="Pfam" id="PF01796"/>
    </source>
</evidence>
<comment type="caution">
    <text evidence="3">The sequence shown here is derived from an EMBL/GenBank/DDBJ whole genome shotgun (WGS) entry which is preliminary data.</text>
</comment>
<dbReference type="SUPFAM" id="SSF50249">
    <property type="entry name" value="Nucleic acid-binding proteins"/>
    <property type="match status" value="1"/>
</dbReference>
<evidence type="ECO:0000313" key="3">
    <source>
        <dbReference type="EMBL" id="MBK4720911.1"/>
    </source>
</evidence>
<keyword evidence="4" id="KW-1185">Reference proteome</keyword>
<evidence type="ECO:0000313" key="4">
    <source>
        <dbReference type="Proteomes" id="UP000654452"/>
    </source>
</evidence>
<reference evidence="3 4" key="1">
    <citation type="submission" date="2021-01" db="EMBL/GenBank/DDBJ databases">
        <title>Azospirillum sp. YIM DDC1 draft genome.</title>
        <authorList>
            <person name="Wang Y.-X."/>
        </authorList>
    </citation>
    <scope>NUCLEOTIDE SEQUENCE [LARGE SCALE GENOMIC DNA]</scope>
    <source>
        <strain evidence="3 4">YIM DDC1</strain>
    </source>
</reference>
<gene>
    <name evidence="3" type="ORF">JJL56_18780</name>
</gene>
<sequence length="151" mass="15849">MSAPMSSQGLSAIAETAAPASRPLRDGLLQTDPPRLLGSACRACSTRLFPARDFCPACGSDDVEGGVPLATAGTVYSFTVVRQAPPGRETPYSLAYIDLADGVRVMAQVTGDPDALRIDMPVQLDIRPVGRRDGCDLIGYVFVPSLLPEAA</sequence>
<dbReference type="InterPro" id="IPR052513">
    <property type="entry name" value="Thioester_dehydratase-like"/>
</dbReference>
<dbReference type="InterPro" id="IPR012340">
    <property type="entry name" value="NA-bd_OB-fold"/>
</dbReference>
<dbReference type="Gene3D" id="6.10.30.10">
    <property type="match status" value="1"/>
</dbReference>
<dbReference type="EMBL" id="JAEPIV010000010">
    <property type="protein sequence ID" value="MBK4720911.1"/>
    <property type="molecule type" value="Genomic_DNA"/>
</dbReference>
<accession>A0ABS1I1W0</accession>
<dbReference type="Pfam" id="PF12172">
    <property type="entry name" value="zf-ChsH2"/>
    <property type="match status" value="1"/>
</dbReference>
<name>A0ABS1I1W0_9PROT</name>
<dbReference type="Pfam" id="PF01796">
    <property type="entry name" value="OB_ChsH2_C"/>
    <property type="match status" value="1"/>
</dbReference>
<dbReference type="InterPro" id="IPR002878">
    <property type="entry name" value="ChsH2_C"/>
</dbReference>
<dbReference type="Proteomes" id="UP000654452">
    <property type="component" value="Unassembled WGS sequence"/>
</dbReference>
<proteinExistence type="predicted"/>
<dbReference type="InterPro" id="IPR022002">
    <property type="entry name" value="ChsH2_Znr"/>
</dbReference>
<dbReference type="PANTHER" id="PTHR34075">
    <property type="entry name" value="BLR3430 PROTEIN"/>
    <property type="match status" value="1"/>
</dbReference>